<dbReference type="Gene3D" id="1.20.1050.10">
    <property type="match status" value="2"/>
</dbReference>
<gene>
    <name evidence="1" type="ORF">GW7_18918</name>
</gene>
<dbReference type="InterPro" id="IPR036282">
    <property type="entry name" value="Glutathione-S-Trfase_C_sf"/>
</dbReference>
<sequence length="192" mass="22142">MPCAHFLLTSSSSGQHLNKKFFQVNSLQKVPVLKDGDFLLTERPLEPLPPKLRVPSSAILIYQSYKCQVADHWYPPDLQASARIHEYLGWHADNILDTFGVTLWTWAFLMGQQVTLADLMSLEEMMQPMGGDHNVFLSSSKLVEWRMRVELYIGSGLFWEAHDRLVKLAEWDVSTLDPVVKERICKFLETYK</sequence>
<evidence type="ECO:0000313" key="2">
    <source>
        <dbReference type="Proteomes" id="UP000006813"/>
    </source>
</evidence>
<dbReference type="EMBL" id="JH168616">
    <property type="protein sequence ID" value="EHB04749.1"/>
    <property type="molecule type" value="Genomic_DNA"/>
</dbReference>
<name>G5B638_HETGA</name>
<accession>G5B638</accession>
<dbReference type="GO" id="GO:0004364">
    <property type="term" value="F:glutathione transferase activity"/>
    <property type="evidence" value="ECO:0007669"/>
    <property type="project" value="TreeGrafter"/>
</dbReference>
<dbReference type="GO" id="GO:0005737">
    <property type="term" value="C:cytoplasm"/>
    <property type="evidence" value="ECO:0007669"/>
    <property type="project" value="TreeGrafter"/>
</dbReference>
<keyword evidence="1" id="KW-0808">Transferase</keyword>
<dbReference type="AlphaFoldDB" id="G5B638"/>
<protein>
    <submittedName>
        <fullName evidence="1">Glutathione S-transferase theta-2</fullName>
    </submittedName>
</protein>
<evidence type="ECO:0000313" key="1">
    <source>
        <dbReference type="EMBL" id="EHB04749.1"/>
    </source>
</evidence>
<dbReference type="Gene3D" id="3.40.30.10">
    <property type="entry name" value="Glutaredoxin"/>
    <property type="match status" value="1"/>
</dbReference>
<dbReference type="STRING" id="10181.G5B638"/>
<dbReference type="InterPro" id="IPR051369">
    <property type="entry name" value="GST_Theta"/>
</dbReference>
<organism evidence="1 2">
    <name type="scientific">Heterocephalus glaber</name>
    <name type="common">Naked mole rat</name>
    <dbReference type="NCBI Taxonomy" id="10181"/>
    <lineage>
        <taxon>Eukaryota</taxon>
        <taxon>Metazoa</taxon>
        <taxon>Chordata</taxon>
        <taxon>Craniata</taxon>
        <taxon>Vertebrata</taxon>
        <taxon>Euteleostomi</taxon>
        <taxon>Mammalia</taxon>
        <taxon>Eutheria</taxon>
        <taxon>Euarchontoglires</taxon>
        <taxon>Glires</taxon>
        <taxon>Rodentia</taxon>
        <taxon>Hystricomorpha</taxon>
        <taxon>Bathyergidae</taxon>
        <taxon>Heterocephalus</taxon>
    </lineage>
</organism>
<dbReference type="PANTHER" id="PTHR43917">
    <property type="match status" value="1"/>
</dbReference>
<dbReference type="PANTHER" id="PTHR43917:SF4">
    <property type="entry name" value="GLUTATHIONE S-TRANSFERASE THETA-2-RELATED"/>
    <property type="match status" value="1"/>
</dbReference>
<proteinExistence type="predicted"/>
<dbReference type="GO" id="GO:0006749">
    <property type="term" value="P:glutathione metabolic process"/>
    <property type="evidence" value="ECO:0007669"/>
    <property type="project" value="TreeGrafter"/>
</dbReference>
<dbReference type="Proteomes" id="UP000006813">
    <property type="component" value="Unassembled WGS sequence"/>
</dbReference>
<dbReference type="InParanoid" id="G5B638"/>
<dbReference type="SUPFAM" id="SSF47616">
    <property type="entry name" value="GST C-terminal domain-like"/>
    <property type="match status" value="1"/>
</dbReference>
<reference evidence="1 2" key="1">
    <citation type="journal article" date="2011" name="Nature">
        <title>Genome sequencing reveals insights into physiology and longevity of the naked mole rat.</title>
        <authorList>
            <person name="Kim E.B."/>
            <person name="Fang X."/>
            <person name="Fushan A.A."/>
            <person name="Huang Z."/>
            <person name="Lobanov A.V."/>
            <person name="Han L."/>
            <person name="Marino S.M."/>
            <person name="Sun X."/>
            <person name="Turanov A.A."/>
            <person name="Yang P."/>
            <person name="Yim S.H."/>
            <person name="Zhao X."/>
            <person name="Kasaikina M.V."/>
            <person name="Stoletzki N."/>
            <person name="Peng C."/>
            <person name="Polak P."/>
            <person name="Xiong Z."/>
            <person name="Kiezun A."/>
            <person name="Zhu Y."/>
            <person name="Chen Y."/>
            <person name="Kryukov G.V."/>
            <person name="Zhang Q."/>
            <person name="Peshkin L."/>
            <person name="Yang L."/>
            <person name="Bronson R.T."/>
            <person name="Buffenstein R."/>
            <person name="Wang B."/>
            <person name="Han C."/>
            <person name="Li Q."/>
            <person name="Chen L."/>
            <person name="Zhao W."/>
            <person name="Sunyaev S.R."/>
            <person name="Park T.J."/>
            <person name="Zhang G."/>
            <person name="Wang J."/>
            <person name="Gladyshev V.N."/>
        </authorList>
    </citation>
    <scope>NUCLEOTIDE SEQUENCE [LARGE SCALE GENOMIC DNA]</scope>
</reference>